<gene>
    <name evidence="1" type="ORF">SDC9_67919</name>
</gene>
<name>A0A644XYZ1_9ZZZZ</name>
<sequence>MSAAGCIEDAEGLASAIAVEERILFGIGESFGKLRQNIVFKVESVVVKQFFGDLHSDVKLVRIENNLREGRVSEGEGTALLNPGRGRFRSCDVDFVFAACFDGRAEFTEDILLGQTIDQAAVILIGDKITTVCVNAFLQDIADSFEVGAQGIQHCLFVFGSSRTRLDLHAGNNGFAGKRAAQRLGQLTVERFLLFQTVDFLTECNDISFHFVIGDGIFGGDQAVRTALCVEESLRRFPCLVPLLAQFKNFTHCVFPPKNLV</sequence>
<protein>
    <submittedName>
        <fullName evidence="1">Uncharacterized protein</fullName>
    </submittedName>
</protein>
<organism evidence="1">
    <name type="scientific">bioreactor metagenome</name>
    <dbReference type="NCBI Taxonomy" id="1076179"/>
    <lineage>
        <taxon>unclassified sequences</taxon>
        <taxon>metagenomes</taxon>
        <taxon>ecological metagenomes</taxon>
    </lineage>
</organism>
<evidence type="ECO:0000313" key="1">
    <source>
        <dbReference type="EMBL" id="MPM21475.1"/>
    </source>
</evidence>
<comment type="caution">
    <text evidence="1">The sequence shown here is derived from an EMBL/GenBank/DDBJ whole genome shotgun (WGS) entry which is preliminary data.</text>
</comment>
<dbReference type="EMBL" id="VSSQ01003597">
    <property type="protein sequence ID" value="MPM21475.1"/>
    <property type="molecule type" value="Genomic_DNA"/>
</dbReference>
<accession>A0A644XYZ1</accession>
<reference evidence="1" key="1">
    <citation type="submission" date="2019-08" db="EMBL/GenBank/DDBJ databases">
        <authorList>
            <person name="Kucharzyk K."/>
            <person name="Murdoch R.W."/>
            <person name="Higgins S."/>
            <person name="Loffler F."/>
        </authorList>
    </citation>
    <scope>NUCLEOTIDE SEQUENCE</scope>
</reference>
<dbReference type="AlphaFoldDB" id="A0A644XYZ1"/>
<proteinExistence type="predicted"/>